<organism evidence="3 4">
    <name type="scientific">Cryphonectria parasitica (strain ATCC 38755 / EP155)</name>
    <dbReference type="NCBI Taxonomy" id="660469"/>
    <lineage>
        <taxon>Eukaryota</taxon>
        <taxon>Fungi</taxon>
        <taxon>Dikarya</taxon>
        <taxon>Ascomycota</taxon>
        <taxon>Pezizomycotina</taxon>
        <taxon>Sordariomycetes</taxon>
        <taxon>Sordariomycetidae</taxon>
        <taxon>Diaporthales</taxon>
        <taxon>Cryphonectriaceae</taxon>
        <taxon>Cryphonectria-Endothia species complex</taxon>
        <taxon>Cryphonectria</taxon>
    </lineage>
</organism>
<keyword evidence="1" id="KW-0732">Signal</keyword>
<dbReference type="Proteomes" id="UP000803844">
    <property type="component" value="Unassembled WGS sequence"/>
</dbReference>
<keyword evidence="4" id="KW-1185">Reference proteome</keyword>
<protein>
    <recommendedName>
        <fullName evidence="2">DUF7492 domain-containing protein</fullName>
    </recommendedName>
</protein>
<dbReference type="RefSeq" id="XP_040771078.1">
    <property type="nucleotide sequence ID" value="XM_040921901.1"/>
</dbReference>
<evidence type="ECO:0000259" key="2">
    <source>
        <dbReference type="Pfam" id="PF24320"/>
    </source>
</evidence>
<accession>A0A9P5CHE0</accession>
<dbReference type="GeneID" id="63839030"/>
<evidence type="ECO:0000313" key="4">
    <source>
        <dbReference type="Proteomes" id="UP000803844"/>
    </source>
</evidence>
<feature type="chain" id="PRO_5040469693" description="DUF7492 domain-containing protein" evidence="1">
    <location>
        <begin position="17"/>
        <end position="233"/>
    </location>
</feature>
<evidence type="ECO:0000256" key="1">
    <source>
        <dbReference type="SAM" id="SignalP"/>
    </source>
</evidence>
<dbReference type="AlphaFoldDB" id="A0A9P5CHE0"/>
<gene>
    <name evidence="3" type="ORF">M406DRAFT_343683</name>
</gene>
<proteinExistence type="predicted"/>
<dbReference type="Pfam" id="PF24320">
    <property type="entry name" value="DUF7492"/>
    <property type="match status" value="1"/>
</dbReference>
<dbReference type="OrthoDB" id="64281at2759"/>
<feature type="domain" description="DUF7492" evidence="2">
    <location>
        <begin position="15"/>
        <end position="110"/>
    </location>
</feature>
<evidence type="ECO:0000313" key="3">
    <source>
        <dbReference type="EMBL" id="KAF3760099.1"/>
    </source>
</evidence>
<reference evidence="3" key="1">
    <citation type="journal article" date="2020" name="Phytopathology">
        <title>Genome sequence of the chestnut blight fungus Cryphonectria parasitica EP155: A fundamental resource for an archetypical invasive plant pathogen.</title>
        <authorList>
            <person name="Crouch J.A."/>
            <person name="Dawe A."/>
            <person name="Aerts A."/>
            <person name="Barry K."/>
            <person name="Churchill A.C.L."/>
            <person name="Grimwood J."/>
            <person name="Hillman B."/>
            <person name="Milgroom M.G."/>
            <person name="Pangilinan J."/>
            <person name="Smith M."/>
            <person name="Salamov A."/>
            <person name="Schmutz J."/>
            <person name="Yadav J."/>
            <person name="Grigoriev I.V."/>
            <person name="Nuss D."/>
        </authorList>
    </citation>
    <scope>NUCLEOTIDE SEQUENCE</scope>
    <source>
        <strain evidence="3">EP155</strain>
    </source>
</reference>
<comment type="caution">
    <text evidence="3">The sequence shown here is derived from an EMBL/GenBank/DDBJ whole genome shotgun (WGS) entry which is preliminary data.</text>
</comment>
<feature type="signal peptide" evidence="1">
    <location>
        <begin position="1"/>
        <end position="16"/>
    </location>
</feature>
<dbReference type="InterPro" id="IPR055915">
    <property type="entry name" value="DUF7492"/>
</dbReference>
<sequence>MLIRIFLFALIQVAVSHSWVERLFRIAPNGTMVNPPGFMRAYTPRTAGFDEEADLNLIPPNGRSDGKIIHSNNPICKSIQTISNYSSDYPMLNAAPGDIVALQYQENGHTADGQGGDQRGRLLAEMNFDDGQCYQINGGNISVDRQGRFPKAAEDPQGSDLWCQADVRLPCDLPGGTMYTLVLIPEIYTSCMDINMTSASLWNEQIFSFITGQDLNCTGIYKQLEHIVKGSCD</sequence>
<dbReference type="EMBL" id="MU032354">
    <property type="protein sequence ID" value="KAF3760099.1"/>
    <property type="molecule type" value="Genomic_DNA"/>
</dbReference>
<name>A0A9P5CHE0_CRYP1</name>